<sequence length="161" mass="17517">MNPPSEARPQEVLLFTLERQRYGLPVEDVRELVRAARLTPLPRAPDVVEGLLNLRGELLPVLDLRRRFRHPARPLSPMDHFIVASAGGRHVALRVDRAEGLHAVAPGEWDASPQQLPGVGYVAGAAKLADGLVLVHDLRSFLSEAEALQLDTALGALPEPA</sequence>
<name>A0A3A8HXK4_9BACT</name>
<dbReference type="InterPro" id="IPR002545">
    <property type="entry name" value="CheW-lke_dom"/>
</dbReference>
<dbReference type="AlphaFoldDB" id="A0A3A8HXK4"/>
<accession>A0A3A8HXK4</accession>
<dbReference type="GO" id="GO:0007165">
    <property type="term" value="P:signal transduction"/>
    <property type="evidence" value="ECO:0007669"/>
    <property type="project" value="InterPro"/>
</dbReference>
<dbReference type="InterPro" id="IPR036061">
    <property type="entry name" value="CheW-like_dom_sf"/>
</dbReference>
<feature type="domain" description="CheW-like" evidence="1">
    <location>
        <begin position="9"/>
        <end position="147"/>
    </location>
</feature>
<dbReference type="Pfam" id="PF01584">
    <property type="entry name" value="CheW"/>
    <property type="match status" value="1"/>
</dbReference>
<gene>
    <name evidence="2" type="ORF">HMI49_05545</name>
</gene>
<evidence type="ECO:0000313" key="3">
    <source>
        <dbReference type="Proteomes" id="UP000563426"/>
    </source>
</evidence>
<dbReference type="GO" id="GO:0006935">
    <property type="term" value="P:chemotaxis"/>
    <property type="evidence" value="ECO:0007669"/>
    <property type="project" value="InterPro"/>
</dbReference>
<dbReference type="GO" id="GO:0005829">
    <property type="term" value="C:cytosol"/>
    <property type="evidence" value="ECO:0007669"/>
    <property type="project" value="TreeGrafter"/>
</dbReference>
<dbReference type="SMART" id="SM00260">
    <property type="entry name" value="CheW"/>
    <property type="match status" value="1"/>
</dbReference>
<dbReference type="Gene3D" id="2.40.50.180">
    <property type="entry name" value="CheA-289, Domain 4"/>
    <property type="match status" value="1"/>
</dbReference>
<dbReference type="EMBL" id="JABFJV010000018">
    <property type="protein sequence ID" value="NOK32660.1"/>
    <property type="molecule type" value="Genomic_DNA"/>
</dbReference>
<dbReference type="SUPFAM" id="SSF50341">
    <property type="entry name" value="CheW-like"/>
    <property type="match status" value="1"/>
</dbReference>
<dbReference type="PROSITE" id="PS50851">
    <property type="entry name" value="CHEW"/>
    <property type="match status" value="1"/>
</dbReference>
<dbReference type="PANTHER" id="PTHR22617:SF23">
    <property type="entry name" value="CHEMOTAXIS PROTEIN CHEW"/>
    <property type="match status" value="1"/>
</dbReference>
<proteinExistence type="predicted"/>
<keyword evidence="3" id="KW-1185">Reference proteome</keyword>
<dbReference type="OrthoDB" id="3291462at2"/>
<reference evidence="2 3" key="1">
    <citation type="submission" date="2020-05" db="EMBL/GenBank/DDBJ databases">
        <authorList>
            <person name="Whitworth D."/>
        </authorList>
    </citation>
    <scope>NUCLEOTIDE SEQUENCE [LARGE SCALE GENOMIC DNA]</scope>
    <source>
        <strain evidence="2 3">AB043B</strain>
    </source>
</reference>
<comment type="caution">
    <text evidence="2">The sequence shown here is derived from an EMBL/GenBank/DDBJ whole genome shotgun (WGS) entry which is preliminary data.</text>
</comment>
<dbReference type="RefSeq" id="WP_120526956.1">
    <property type="nucleotide sequence ID" value="NZ_JABFJV010000018.1"/>
</dbReference>
<organism evidence="2 3">
    <name type="scientific">Corallococcus exercitus</name>
    <dbReference type="NCBI Taxonomy" id="2316736"/>
    <lineage>
        <taxon>Bacteria</taxon>
        <taxon>Pseudomonadati</taxon>
        <taxon>Myxococcota</taxon>
        <taxon>Myxococcia</taxon>
        <taxon>Myxococcales</taxon>
        <taxon>Cystobacterineae</taxon>
        <taxon>Myxococcaceae</taxon>
        <taxon>Corallococcus</taxon>
    </lineage>
</organism>
<evidence type="ECO:0000313" key="2">
    <source>
        <dbReference type="EMBL" id="NOK32660.1"/>
    </source>
</evidence>
<dbReference type="Proteomes" id="UP000563426">
    <property type="component" value="Unassembled WGS sequence"/>
</dbReference>
<dbReference type="InterPro" id="IPR039315">
    <property type="entry name" value="CheW"/>
</dbReference>
<dbReference type="PANTHER" id="PTHR22617">
    <property type="entry name" value="CHEMOTAXIS SENSOR HISTIDINE KINASE-RELATED"/>
    <property type="match status" value="1"/>
</dbReference>
<evidence type="ECO:0000259" key="1">
    <source>
        <dbReference type="PROSITE" id="PS50851"/>
    </source>
</evidence>
<dbReference type="Gene3D" id="2.30.30.40">
    <property type="entry name" value="SH3 Domains"/>
    <property type="match status" value="1"/>
</dbReference>
<protein>
    <submittedName>
        <fullName evidence="2">Purine-binding chemotaxis protein CheW</fullName>
    </submittedName>
</protein>